<organism evidence="2 3">
    <name type="scientific">Marinobacter subterrani</name>
    <dbReference type="NCBI Taxonomy" id="1658765"/>
    <lineage>
        <taxon>Bacteria</taxon>
        <taxon>Pseudomonadati</taxon>
        <taxon>Pseudomonadota</taxon>
        <taxon>Gammaproteobacteria</taxon>
        <taxon>Pseudomonadales</taxon>
        <taxon>Marinobacteraceae</taxon>
        <taxon>Marinobacter</taxon>
    </lineage>
</organism>
<dbReference type="AlphaFoldDB" id="A0A0J7JF42"/>
<dbReference type="RefSeq" id="WP_048496386.1">
    <property type="nucleotide sequence ID" value="NZ_LFBU01000001.1"/>
</dbReference>
<proteinExistence type="predicted"/>
<accession>A0A0J7JF42</accession>
<dbReference type="STRING" id="1658765.Msub_12619"/>
<feature type="signal peptide" evidence="1">
    <location>
        <begin position="1"/>
        <end position="19"/>
    </location>
</feature>
<sequence>MKNLLIFAAAVTVSTSVLAGNMSDNKDMKAMHSQMMEKSSIEEILKNEGMQRLHRDMTRNAMSEGGFEARVQMMTKEGRAYHKALKQRQKNTAG</sequence>
<evidence type="ECO:0000313" key="2">
    <source>
        <dbReference type="EMBL" id="KMQ76406.1"/>
    </source>
</evidence>
<feature type="chain" id="PRO_5005289482" evidence="1">
    <location>
        <begin position="20"/>
        <end position="94"/>
    </location>
</feature>
<evidence type="ECO:0000313" key="3">
    <source>
        <dbReference type="Proteomes" id="UP000036102"/>
    </source>
</evidence>
<dbReference type="Proteomes" id="UP000036102">
    <property type="component" value="Unassembled WGS sequence"/>
</dbReference>
<keyword evidence="1" id="KW-0732">Signal</keyword>
<dbReference type="EMBL" id="LFBU01000001">
    <property type="protein sequence ID" value="KMQ76406.1"/>
    <property type="molecule type" value="Genomic_DNA"/>
</dbReference>
<dbReference type="OrthoDB" id="6371580at2"/>
<name>A0A0J7JF42_9GAMM</name>
<keyword evidence="3" id="KW-1185">Reference proteome</keyword>
<comment type="caution">
    <text evidence="2">The sequence shown here is derived from an EMBL/GenBank/DDBJ whole genome shotgun (WGS) entry which is preliminary data.</text>
</comment>
<reference evidence="2 3" key="1">
    <citation type="submission" date="2015-06" db="EMBL/GenBank/DDBJ databases">
        <title>Marinobacter subterrani, a genetically tractable neutrophilic iron-oxidizing strain isolated from the Soudan Iron Mine.</title>
        <authorList>
            <person name="Bonis B.M."/>
            <person name="Gralnick J.A."/>
        </authorList>
    </citation>
    <scope>NUCLEOTIDE SEQUENCE [LARGE SCALE GENOMIC DNA]</scope>
    <source>
        <strain evidence="2 3">JG233</strain>
    </source>
</reference>
<protein>
    <submittedName>
        <fullName evidence="2">Uncharacterized protein</fullName>
    </submittedName>
</protein>
<dbReference type="PATRIC" id="fig|1658765.3.peg.2639"/>
<evidence type="ECO:0000256" key="1">
    <source>
        <dbReference type="SAM" id="SignalP"/>
    </source>
</evidence>
<gene>
    <name evidence="2" type="ORF">Msub_12619</name>
</gene>